<dbReference type="RefSeq" id="WP_071649013.1">
    <property type="nucleotide sequence ID" value="NZ_CP017962.1"/>
</dbReference>
<dbReference type="PROSITE" id="PS00132">
    <property type="entry name" value="CARBOXYPEPT_ZN_1"/>
    <property type="match status" value="1"/>
</dbReference>
<dbReference type="GeneID" id="71514737"/>
<proteinExistence type="inferred from homology"/>
<comment type="cofactor">
    <cofactor evidence="1">
        <name>Zn(2+)</name>
        <dbReference type="ChEBI" id="CHEBI:29105"/>
    </cofactor>
</comment>
<dbReference type="Proteomes" id="UP000182945">
    <property type="component" value="Chromosome"/>
</dbReference>
<dbReference type="PROSITE" id="PS51782">
    <property type="entry name" value="LYSM"/>
    <property type="match status" value="2"/>
</dbReference>
<organism evidence="11 12">
    <name type="scientific">Virgibacillus halodenitrificans</name>
    <name type="common">Bacillus halodenitrificans</name>
    <dbReference type="NCBI Taxonomy" id="1482"/>
    <lineage>
        <taxon>Bacteria</taxon>
        <taxon>Bacillati</taxon>
        <taxon>Bacillota</taxon>
        <taxon>Bacilli</taxon>
        <taxon>Bacillales</taxon>
        <taxon>Bacillaceae</taxon>
        <taxon>Virgibacillus</taxon>
    </lineage>
</organism>
<dbReference type="CDD" id="cd00118">
    <property type="entry name" value="LysM"/>
    <property type="match status" value="2"/>
</dbReference>
<dbReference type="PANTHER" id="PTHR11705">
    <property type="entry name" value="PROTEASE FAMILY M14 CARBOXYPEPTIDASE A,B"/>
    <property type="match status" value="1"/>
</dbReference>
<dbReference type="InterPro" id="IPR000834">
    <property type="entry name" value="Peptidase_M14"/>
</dbReference>
<name>A0AAC9IZ89_VIRHA</name>
<sequence length="396" mass="44997">MDIKVRNGDTYWYYSQLFGIPLILIENSNPLISAEKLTVGQIVQIPGYRKTSYTVQAGDSFWTISLTNNISIDSLLLLNPSVDSQNLQIGDIVSLPKKVSELIIKDVNNYTYERMVADLNELSNIYPFVKKQSIGNSVMGKELIELQIGNGTKQVHLNGAFHANEWITVPVLMRFINEYVLSLITHEPIRGMFTLPLYMETNLSIVPMVNPDGVNLVLQGATTAGEFKEEVLEINNQQKDFSNWKANIRGVDLNKQYPALWETEAERKPTTPQPRDFPGYEPLTEPESIAMAELADNRNFSIVNAFHTQGEEIYWGFQGMEPPISEQIVEEYSRVSGYAPIRYIDSYAGYKDWFIQEFRRPGYTIELGRGVNPLPIGQFPEIYQRSLGIMLASLYV</sequence>
<dbReference type="Pfam" id="PF00246">
    <property type="entry name" value="Peptidase_M14"/>
    <property type="match status" value="1"/>
</dbReference>
<dbReference type="Pfam" id="PF01476">
    <property type="entry name" value="LysM"/>
    <property type="match status" value="2"/>
</dbReference>
<dbReference type="InterPro" id="IPR036779">
    <property type="entry name" value="LysM_dom_sf"/>
</dbReference>
<dbReference type="EMBL" id="CP017962">
    <property type="protein sequence ID" value="APC48496.1"/>
    <property type="molecule type" value="Genomic_DNA"/>
</dbReference>
<dbReference type="GO" id="GO:0008270">
    <property type="term" value="F:zinc ion binding"/>
    <property type="evidence" value="ECO:0007669"/>
    <property type="project" value="InterPro"/>
</dbReference>
<feature type="domain" description="LysM" evidence="9">
    <location>
        <begin position="51"/>
        <end position="95"/>
    </location>
</feature>
<dbReference type="SUPFAM" id="SSF53187">
    <property type="entry name" value="Zn-dependent exopeptidases"/>
    <property type="match status" value="1"/>
</dbReference>
<dbReference type="KEGG" id="vhl:BME96_10060"/>
<evidence type="ECO:0000256" key="4">
    <source>
        <dbReference type="ARBA" id="ARBA00022723"/>
    </source>
</evidence>
<dbReference type="InterPro" id="IPR034274">
    <property type="entry name" value="ENP1_M14_CPD"/>
</dbReference>
<evidence type="ECO:0000256" key="2">
    <source>
        <dbReference type="ARBA" id="ARBA00005988"/>
    </source>
</evidence>
<keyword evidence="5" id="KW-0378">Hydrolase</keyword>
<dbReference type="Gene3D" id="3.10.350.10">
    <property type="entry name" value="LysM domain"/>
    <property type="match status" value="2"/>
</dbReference>
<dbReference type="GO" id="GO:0005615">
    <property type="term" value="C:extracellular space"/>
    <property type="evidence" value="ECO:0007669"/>
    <property type="project" value="TreeGrafter"/>
</dbReference>
<evidence type="ECO:0000256" key="3">
    <source>
        <dbReference type="ARBA" id="ARBA00022670"/>
    </source>
</evidence>
<evidence type="ECO:0000256" key="7">
    <source>
        <dbReference type="ARBA" id="ARBA00023049"/>
    </source>
</evidence>
<evidence type="ECO:0000259" key="9">
    <source>
        <dbReference type="PROSITE" id="PS51782"/>
    </source>
</evidence>
<dbReference type="InterPro" id="IPR057246">
    <property type="entry name" value="CARBOXYPEPT_ZN_1"/>
</dbReference>
<comment type="similarity">
    <text evidence="2 8">Belongs to the peptidase M14 family.</text>
</comment>
<keyword evidence="7" id="KW-0482">Metalloprotease</keyword>
<dbReference type="PANTHER" id="PTHR11705:SF143">
    <property type="entry name" value="SLL0236 PROTEIN"/>
    <property type="match status" value="1"/>
</dbReference>
<dbReference type="CDD" id="cd06229">
    <property type="entry name" value="M14_Endopeptidase_I"/>
    <property type="match status" value="1"/>
</dbReference>
<evidence type="ECO:0000256" key="5">
    <source>
        <dbReference type="ARBA" id="ARBA00022801"/>
    </source>
</evidence>
<reference evidence="11 12" key="1">
    <citation type="submission" date="2016-11" db="EMBL/GenBank/DDBJ databases">
        <title>Complete genome sequencing of Virgibacillus halodenitrificans PDB-F2.</title>
        <authorList>
            <person name="Sun Z."/>
            <person name="Zhou Y."/>
            <person name="Li H."/>
        </authorList>
    </citation>
    <scope>NUCLEOTIDE SEQUENCE [LARGE SCALE GENOMIC DNA]</scope>
    <source>
        <strain evidence="11 12">PDB-F2</strain>
    </source>
</reference>
<feature type="domain" description="Peptidase M14" evidence="10">
    <location>
        <begin position="108"/>
        <end position="394"/>
    </location>
</feature>
<accession>A0AAC9IZ89</accession>
<dbReference type="InterPro" id="IPR018392">
    <property type="entry name" value="LysM"/>
</dbReference>
<keyword evidence="3" id="KW-0645">Protease</keyword>
<keyword evidence="4" id="KW-0479">Metal-binding</keyword>
<gene>
    <name evidence="11" type="ORF">BME96_10060</name>
</gene>
<evidence type="ECO:0000256" key="6">
    <source>
        <dbReference type="ARBA" id="ARBA00022833"/>
    </source>
</evidence>
<dbReference type="SMART" id="SM00631">
    <property type="entry name" value="Zn_pept"/>
    <property type="match status" value="1"/>
</dbReference>
<dbReference type="PROSITE" id="PS52035">
    <property type="entry name" value="PEPTIDASE_M14"/>
    <property type="match status" value="1"/>
</dbReference>
<evidence type="ECO:0000313" key="11">
    <source>
        <dbReference type="EMBL" id="APC48496.1"/>
    </source>
</evidence>
<dbReference type="SMART" id="SM00257">
    <property type="entry name" value="LysM"/>
    <property type="match status" value="2"/>
</dbReference>
<evidence type="ECO:0000259" key="10">
    <source>
        <dbReference type="PROSITE" id="PS52035"/>
    </source>
</evidence>
<keyword evidence="6" id="KW-0862">Zinc</keyword>
<dbReference type="PRINTS" id="PR00765">
    <property type="entry name" value="CRBOXYPTASEA"/>
</dbReference>
<evidence type="ECO:0000256" key="8">
    <source>
        <dbReference type="PROSITE-ProRule" id="PRU01379"/>
    </source>
</evidence>
<dbReference type="AlphaFoldDB" id="A0AAC9IZ89"/>
<dbReference type="GO" id="GO:0006508">
    <property type="term" value="P:proteolysis"/>
    <property type="evidence" value="ECO:0007669"/>
    <property type="project" value="UniProtKB-KW"/>
</dbReference>
<dbReference type="Gene3D" id="3.40.630.10">
    <property type="entry name" value="Zn peptidases"/>
    <property type="match status" value="1"/>
</dbReference>
<feature type="domain" description="LysM" evidence="9">
    <location>
        <begin position="1"/>
        <end position="45"/>
    </location>
</feature>
<feature type="active site" description="Proton donor/acceptor" evidence="8">
    <location>
        <position position="366"/>
    </location>
</feature>
<dbReference type="SUPFAM" id="SSF54106">
    <property type="entry name" value="LysM domain"/>
    <property type="match status" value="1"/>
</dbReference>
<dbReference type="GO" id="GO:0004181">
    <property type="term" value="F:metallocarboxypeptidase activity"/>
    <property type="evidence" value="ECO:0007669"/>
    <property type="project" value="InterPro"/>
</dbReference>
<protein>
    <submittedName>
        <fullName evidence="11">Peptidase M14</fullName>
    </submittedName>
</protein>
<evidence type="ECO:0000313" key="12">
    <source>
        <dbReference type="Proteomes" id="UP000182945"/>
    </source>
</evidence>
<evidence type="ECO:0000256" key="1">
    <source>
        <dbReference type="ARBA" id="ARBA00001947"/>
    </source>
</evidence>